<evidence type="ECO:0000256" key="24">
    <source>
        <dbReference type="SAM" id="MobiDB-lite"/>
    </source>
</evidence>
<evidence type="ECO:0000256" key="5">
    <source>
        <dbReference type="ARBA" id="ARBA00005995"/>
    </source>
</evidence>
<proteinExistence type="inferred from homology"/>
<dbReference type="RefSeq" id="XP_037875164.1">
    <property type="nucleotide sequence ID" value="XM_038019236.2"/>
</dbReference>
<evidence type="ECO:0000256" key="4">
    <source>
        <dbReference type="ARBA" id="ARBA00004613"/>
    </source>
</evidence>
<reference evidence="28" key="2">
    <citation type="submission" date="2022-06" db="UniProtKB">
        <authorList>
            <consortium name="EnsemblMetazoa"/>
        </authorList>
    </citation>
    <scope>IDENTIFICATION</scope>
    <source>
        <strain evidence="28">p50T (Dazao)</strain>
    </source>
</reference>
<evidence type="ECO:0000256" key="19">
    <source>
        <dbReference type="ARBA" id="ARBA00023242"/>
    </source>
</evidence>
<dbReference type="InterPro" id="IPR036388">
    <property type="entry name" value="WH-like_DNA-bd_sf"/>
</dbReference>
<dbReference type="Gene3D" id="3.90.660.10">
    <property type="match status" value="1"/>
</dbReference>
<comment type="caution">
    <text evidence="22">Lacks conserved residue(s) required for the propagation of feature annotation.</text>
</comment>
<feature type="compositionally biased region" description="Basic and acidic residues" evidence="24">
    <location>
        <begin position="162"/>
        <end position="181"/>
    </location>
</feature>
<evidence type="ECO:0000256" key="16">
    <source>
        <dbReference type="ARBA" id="ARBA00023054"/>
    </source>
</evidence>
<dbReference type="GO" id="GO:0006355">
    <property type="term" value="P:regulation of DNA-templated transcription"/>
    <property type="evidence" value="ECO:0007669"/>
    <property type="project" value="InterPro"/>
</dbReference>
<dbReference type="SUPFAM" id="SSF51905">
    <property type="entry name" value="FAD/NAD(P)-binding domain"/>
    <property type="match status" value="1"/>
</dbReference>
<dbReference type="Pfam" id="PF01593">
    <property type="entry name" value="Amino_oxidase"/>
    <property type="match status" value="2"/>
</dbReference>
<dbReference type="InterPro" id="IPR036188">
    <property type="entry name" value="FAD/NAD-bd_sf"/>
</dbReference>
<dbReference type="FunFam" id="3.50.50.60:FF:000029">
    <property type="entry name" value="Lysine-specific histone demethylase"/>
    <property type="match status" value="1"/>
</dbReference>
<evidence type="ECO:0000256" key="14">
    <source>
        <dbReference type="ARBA" id="ARBA00023002"/>
    </source>
</evidence>
<evidence type="ECO:0000256" key="17">
    <source>
        <dbReference type="ARBA" id="ARBA00023157"/>
    </source>
</evidence>
<keyword evidence="10 20" id="KW-0285">Flavoprotein</keyword>
<reference evidence="29" key="1">
    <citation type="journal article" date="2008" name="Insect Biochem. Mol. Biol.">
        <title>The genome of a lepidopteran model insect, the silkworm Bombyx mori.</title>
        <authorList>
            <consortium name="International Silkworm Genome Consortium"/>
        </authorList>
    </citation>
    <scope>NUCLEOTIDE SEQUENCE [LARGE SCALE GENOMIC DNA]</scope>
    <source>
        <strain evidence="29">p50T</strain>
    </source>
</reference>
<dbReference type="PROSITE" id="PS01225">
    <property type="entry name" value="CTCK_2"/>
    <property type="match status" value="1"/>
</dbReference>
<dbReference type="FunFam" id="3.90.660.10:FF:000001">
    <property type="entry name" value="Lysine-specific histone demethylase"/>
    <property type="match status" value="1"/>
</dbReference>
<dbReference type="GeneID" id="101739058"/>
<comment type="similarity">
    <text evidence="5 20">Belongs to the flavin monoamine oxidase family.</text>
</comment>
<evidence type="ECO:0000259" key="26">
    <source>
        <dbReference type="PROSITE" id="PS01225"/>
    </source>
</evidence>
<evidence type="ECO:0000256" key="20">
    <source>
        <dbReference type="PIRNR" id="PIRNR038051"/>
    </source>
</evidence>
<evidence type="ECO:0000259" key="27">
    <source>
        <dbReference type="PROSITE" id="PS50934"/>
    </source>
</evidence>
<evidence type="ECO:0000256" key="2">
    <source>
        <dbReference type="ARBA" id="ARBA00004123"/>
    </source>
</evidence>
<keyword evidence="8" id="KW-0964">Secreted</keyword>
<keyword evidence="6" id="KW-0158">Chromosome</keyword>
<keyword evidence="18 20" id="KW-0804">Transcription</keyword>
<dbReference type="InterPro" id="IPR029034">
    <property type="entry name" value="Cystine-knot_cytokine"/>
</dbReference>
<protein>
    <recommendedName>
        <fullName evidence="20">Lysine-specific histone demethylase</fullName>
        <ecNumber evidence="20">1.14.99.66</ecNumber>
    </recommendedName>
</protein>
<comment type="function">
    <text evidence="20">Histone demethylase that specifically demethylates 'Lys-4' of histone H3, a specific tag for epigenetic transcriptional activation, thereby acting as a corepressor. Acts by oxidizing the substrate by FAD to generate the corresponding imine that is subsequently hydrolyzed. Demethylates both mono- and di-methylated 'Lys-4' of histone H3.</text>
</comment>
<dbReference type="InterPro" id="IPR009057">
    <property type="entry name" value="Homeodomain-like_sf"/>
</dbReference>
<evidence type="ECO:0000256" key="9">
    <source>
        <dbReference type="ARBA" id="ARBA00022553"/>
    </source>
</evidence>
<feature type="disulfide bond" evidence="22">
    <location>
        <begin position="50"/>
        <end position="99"/>
    </location>
</feature>
<feature type="binding site" evidence="21">
    <location>
        <begin position="354"/>
        <end position="355"/>
    </location>
    <ligand>
        <name>FAD</name>
        <dbReference type="ChEBI" id="CHEBI:57692"/>
    </ligand>
</feature>
<dbReference type="InterPro" id="IPR002937">
    <property type="entry name" value="Amino_oxidase"/>
</dbReference>
<dbReference type="FunFam" id="1.10.10.10:FF:000064">
    <property type="entry name" value="Lysine-specific histone demethylase 1A"/>
    <property type="match status" value="1"/>
</dbReference>
<keyword evidence="13 20" id="KW-0156">Chromatin regulator</keyword>
<dbReference type="EC" id="1.14.99.66" evidence="20"/>
<evidence type="ECO:0000256" key="25">
    <source>
        <dbReference type="SAM" id="SignalP"/>
    </source>
</evidence>
<evidence type="ECO:0000256" key="10">
    <source>
        <dbReference type="ARBA" id="ARBA00022630"/>
    </source>
</evidence>
<feature type="chain" id="PRO_5035715604" description="Lysine-specific histone demethylase" evidence="25">
    <location>
        <begin position="21"/>
        <end position="877"/>
    </location>
</feature>
<feature type="binding site" evidence="21">
    <location>
        <begin position="838"/>
        <end position="839"/>
    </location>
    <ligand>
        <name>FAD</name>
        <dbReference type="ChEBI" id="CHEBI:57692"/>
    </ligand>
</feature>
<keyword evidence="12 20" id="KW-0274">FAD</keyword>
<dbReference type="InterPro" id="IPR004133">
    <property type="entry name" value="DAN_dom"/>
</dbReference>
<feature type="domain" description="SWIRM" evidence="27">
    <location>
        <begin position="195"/>
        <end position="291"/>
    </location>
</feature>
<evidence type="ECO:0000256" key="11">
    <source>
        <dbReference type="ARBA" id="ARBA00022729"/>
    </source>
</evidence>
<evidence type="ECO:0000256" key="8">
    <source>
        <dbReference type="ARBA" id="ARBA00022525"/>
    </source>
</evidence>
<feature type="region of interest" description="Disordered" evidence="24">
    <location>
        <begin position="133"/>
        <end position="183"/>
    </location>
</feature>
<name>A0A8R2R725_BOMMO</name>
<keyword evidence="14 20" id="KW-0560">Oxidoreductase</keyword>
<dbReference type="Gene3D" id="1.10.287.80">
    <property type="entry name" value="ATP synthase, gamma subunit, helix hairpin domain"/>
    <property type="match status" value="1"/>
</dbReference>
<evidence type="ECO:0000313" key="29">
    <source>
        <dbReference type="Proteomes" id="UP000005204"/>
    </source>
</evidence>
<dbReference type="PIRSF" id="PIRSF038051">
    <property type="entry name" value="Histone_Lys-demethylase"/>
    <property type="match status" value="1"/>
</dbReference>
<dbReference type="CTD" id="40217"/>
<dbReference type="InterPro" id="IPR050281">
    <property type="entry name" value="Flavin_monoamine_oxidase"/>
</dbReference>
<evidence type="ECO:0000256" key="13">
    <source>
        <dbReference type="ARBA" id="ARBA00022853"/>
    </source>
</evidence>
<keyword evidence="17 22" id="KW-1015">Disulfide bond</keyword>
<evidence type="ECO:0000256" key="21">
    <source>
        <dbReference type="PIRSR" id="PIRSR038051-1"/>
    </source>
</evidence>
<dbReference type="GO" id="GO:0050660">
    <property type="term" value="F:flavin adenine dinucleotide binding"/>
    <property type="evidence" value="ECO:0007669"/>
    <property type="project" value="UniProtKB-UniRule"/>
</dbReference>
<dbReference type="GO" id="GO:0008284">
    <property type="term" value="P:positive regulation of cell population proliferation"/>
    <property type="evidence" value="ECO:0007669"/>
    <property type="project" value="UniProtKB-ARBA"/>
</dbReference>
<dbReference type="Gene3D" id="2.10.90.10">
    <property type="entry name" value="Cystine-knot cytokines"/>
    <property type="match status" value="1"/>
</dbReference>
<evidence type="ECO:0000256" key="18">
    <source>
        <dbReference type="ARBA" id="ARBA00023163"/>
    </source>
</evidence>
<dbReference type="Pfam" id="PF04433">
    <property type="entry name" value="SWIRM"/>
    <property type="match status" value="1"/>
</dbReference>
<dbReference type="InterPro" id="IPR006207">
    <property type="entry name" value="Cys_knot_C"/>
</dbReference>
<comment type="cofactor">
    <cofactor evidence="1 20 21">
        <name>FAD</name>
        <dbReference type="ChEBI" id="CHEBI:57692"/>
    </cofactor>
</comment>
<dbReference type="GO" id="GO:0140682">
    <property type="term" value="F:FAD-dependent H3K4me/H3K4me3 demethylase activity"/>
    <property type="evidence" value="ECO:0007669"/>
    <property type="project" value="UniProtKB-EC"/>
</dbReference>
<feature type="binding site" evidence="21">
    <location>
        <position position="829"/>
    </location>
    <ligand>
        <name>FAD</name>
        <dbReference type="ChEBI" id="CHEBI:57692"/>
    </ligand>
</feature>
<keyword evidence="19 20" id="KW-0539">Nucleus</keyword>
<dbReference type="PROSITE" id="PS50934">
    <property type="entry name" value="SWIRM"/>
    <property type="match status" value="1"/>
</dbReference>
<comment type="catalytic activity">
    <reaction evidence="20">
        <text>N(6),N(6)-dimethyl-L-lysyl(4)-[histone H3] + 2 A + 2 H2O = L-lysyl(4)-[histone H3] + 2 formaldehyde + 2 AH2</text>
        <dbReference type="Rhea" id="RHEA:60244"/>
        <dbReference type="Rhea" id="RHEA-COMP:15540"/>
        <dbReference type="Rhea" id="RHEA-COMP:15547"/>
        <dbReference type="ChEBI" id="CHEBI:13193"/>
        <dbReference type="ChEBI" id="CHEBI:15377"/>
        <dbReference type="ChEBI" id="CHEBI:16842"/>
        <dbReference type="ChEBI" id="CHEBI:17499"/>
        <dbReference type="ChEBI" id="CHEBI:29969"/>
        <dbReference type="ChEBI" id="CHEBI:61976"/>
        <dbReference type="EC" id="1.14.99.66"/>
    </reaction>
</comment>
<organism evidence="28 29">
    <name type="scientific">Bombyx mori</name>
    <name type="common">Silk moth</name>
    <dbReference type="NCBI Taxonomy" id="7091"/>
    <lineage>
        <taxon>Eukaryota</taxon>
        <taxon>Metazoa</taxon>
        <taxon>Ecdysozoa</taxon>
        <taxon>Arthropoda</taxon>
        <taxon>Hexapoda</taxon>
        <taxon>Insecta</taxon>
        <taxon>Pterygota</taxon>
        <taxon>Neoptera</taxon>
        <taxon>Endopterygota</taxon>
        <taxon>Lepidoptera</taxon>
        <taxon>Glossata</taxon>
        <taxon>Ditrysia</taxon>
        <taxon>Bombycoidea</taxon>
        <taxon>Bombycidae</taxon>
        <taxon>Bombycinae</taxon>
        <taxon>Bombyx</taxon>
    </lineage>
</organism>
<evidence type="ECO:0000256" key="12">
    <source>
        <dbReference type="ARBA" id="ARBA00022827"/>
    </source>
</evidence>
<keyword evidence="16 23" id="KW-0175">Coiled coil</keyword>
<keyword evidence="15 20" id="KW-0805">Transcription regulation</keyword>
<feature type="binding site" evidence="21">
    <location>
        <position position="332"/>
    </location>
    <ligand>
        <name>FAD</name>
        <dbReference type="ChEBI" id="CHEBI:57692"/>
    </ligand>
</feature>
<dbReference type="GO" id="GO:0003723">
    <property type="term" value="F:RNA binding"/>
    <property type="evidence" value="ECO:0007669"/>
    <property type="project" value="UniProtKB-ARBA"/>
</dbReference>
<dbReference type="SUPFAM" id="SSF54373">
    <property type="entry name" value="FAD-linked reductases, C-terminal domain"/>
    <property type="match status" value="1"/>
</dbReference>
<dbReference type="FunFam" id="1.10.287.80:FF:000002">
    <property type="entry name" value="Lysine-specific histone demethylase 1A"/>
    <property type="match status" value="1"/>
</dbReference>
<evidence type="ECO:0000256" key="7">
    <source>
        <dbReference type="ARBA" id="ARBA00022491"/>
    </source>
</evidence>
<dbReference type="GO" id="GO:0005694">
    <property type="term" value="C:chromosome"/>
    <property type="evidence" value="ECO:0007669"/>
    <property type="project" value="UniProtKB-SubCell"/>
</dbReference>
<evidence type="ECO:0000313" key="28">
    <source>
        <dbReference type="EnsemblMetazoa" id="XP_037875164.1"/>
    </source>
</evidence>
<evidence type="ECO:0000256" key="6">
    <source>
        <dbReference type="ARBA" id="ARBA00022454"/>
    </source>
</evidence>
<sequence length="877" mass="97000">MSVLNTFLVIVALILCYVNDFPVTGHEVQLPPGQECQMTAVIHVLKHRGCKPKAIPSFACIGKCTSYVQVSGSKIWQMERTCNCCQESGEREATVVLFCPDAQNEEKRFRKVSTKAPLQCMCRPCGSIEESSIIPQERSKVTSPSPTSVAGRRGSSSSRTADNSKEPKKEEKASPEDPKSDDVEEINYKEMLNSLEGAAFQSRLPFDKMSSLEAECFSDLQGPSNCAFIQIRNRILKMWFADPKKQLTQEQAVKKMEPPYNGDPALIMRTHAFLERHGFINYGIYERVTPIPSPPKGKQRPKIIIIGAGVSGLAAARQLQSFGCEVVVLEGRDRVGGRIVTYRKGPYVADLGAMVVTGLGGNPVTTLSVQMNMELHKIKQKCPLYEANGNQVPKHKDEMVEREFNRLLDATSYLSHQVDFNYYNDTPVSLGQALEWVIKLQQKNVKHKQIQHLKALTTLQEKMKSNINKMTDLQDLLKSLKSEKEALLAEKATGNTGDANIQQEFNLRRLNREMKHLCNEYENLVTQNSTIEEKLTHLEANPPSSVYLSVRDRQILDWHFANLEFANATPLGNLSLKHWDQDDDFEFTGNHLTVRNGYSCVPVALSEDLDIRLGTSVTDINYEGPGVTVKANSSRNPNQPQVFKGDVVLCTLPLGVLKVAVASNGQNQQNFTTFNPPLPEWKVAAIKRLGYGNLNKVVLCFERTFWDPSANLFGHVGTTTASRGELFLFWNLYSAPVLLALVAGEAAAVMENVTDDVIVGRCIAVLKSIFGHAAVPQPKECIVTRWRADPFARGSYSFVAVGSSGTDYDLLAAPIPGTDGENRLFFAGEHTMRNYPATVHGAFLSGLREAGRLADMLLPLPPITSSSVAAVTANNSA</sequence>
<evidence type="ECO:0000256" key="3">
    <source>
        <dbReference type="ARBA" id="ARBA00004286"/>
    </source>
</evidence>
<dbReference type="GO" id="GO:0005576">
    <property type="term" value="C:extracellular region"/>
    <property type="evidence" value="ECO:0007669"/>
    <property type="project" value="UniProtKB-SubCell"/>
</dbReference>
<dbReference type="InterPro" id="IPR017366">
    <property type="entry name" value="Hist_Lys-spec_deMease"/>
</dbReference>
<dbReference type="Pfam" id="PF03045">
    <property type="entry name" value="DAN"/>
    <property type="match status" value="1"/>
</dbReference>
<keyword evidence="11 25" id="KW-0732">Signal</keyword>
<dbReference type="InterPro" id="IPR007526">
    <property type="entry name" value="SWIRM"/>
</dbReference>
<evidence type="ECO:0000256" key="23">
    <source>
        <dbReference type="SAM" id="Coils"/>
    </source>
</evidence>
<dbReference type="GO" id="GO:0003682">
    <property type="term" value="F:chromatin binding"/>
    <property type="evidence" value="ECO:0007669"/>
    <property type="project" value="TreeGrafter"/>
</dbReference>
<evidence type="ECO:0000256" key="22">
    <source>
        <dbReference type="PROSITE-ProRule" id="PRU00039"/>
    </source>
</evidence>
<feature type="domain" description="CTCK" evidence="26">
    <location>
        <begin position="36"/>
        <end position="126"/>
    </location>
</feature>
<feature type="binding site" evidence="21">
    <location>
        <position position="338"/>
    </location>
    <ligand>
        <name>FAD</name>
        <dbReference type="ChEBI" id="CHEBI:57692"/>
    </ligand>
</feature>
<dbReference type="SUPFAM" id="SSF46689">
    <property type="entry name" value="Homeodomain-like"/>
    <property type="match status" value="1"/>
</dbReference>
<feature type="coiled-coil region" evidence="23">
    <location>
        <begin position="463"/>
        <end position="541"/>
    </location>
</feature>
<dbReference type="Proteomes" id="UP000005204">
    <property type="component" value="Unassembled WGS sequence"/>
</dbReference>
<dbReference type="AlphaFoldDB" id="A0A8R2R725"/>
<feature type="signal peptide" evidence="25">
    <location>
        <begin position="1"/>
        <end position="20"/>
    </location>
</feature>
<accession>A0A8R2R725</accession>
<evidence type="ECO:0000256" key="15">
    <source>
        <dbReference type="ARBA" id="ARBA00023015"/>
    </source>
</evidence>
<keyword evidence="29" id="KW-1185">Reference proteome</keyword>
<dbReference type="Gene3D" id="3.50.50.60">
    <property type="entry name" value="FAD/NAD(P)-binding domain"/>
    <property type="match status" value="2"/>
</dbReference>
<dbReference type="GO" id="GO:0005634">
    <property type="term" value="C:nucleus"/>
    <property type="evidence" value="ECO:0007669"/>
    <property type="project" value="UniProtKB-SubCell"/>
</dbReference>
<keyword evidence="9" id="KW-0597">Phosphoprotein</keyword>
<keyword evidence="7 20" id="KW-0678">Repressor</keyword>
<dbReference type="PANTHER" id="PTHR10742">
    <property type="entry name" value="FLAVIN MONOAMINE OXIDASE"/>
    <property type="match status" value="1"/>
</dbReference>
<dbReference type="PANTHER" id="PTHR10742:SF386">
    <property type="entry name" value="LYSINE-SPECIFIC HISTONE DEMETHYLASE 1A"/>
    <property type="match status" value="1"/>
</dbReference>
<dbReference type="Gene3D" id="1.10.10.10">
    <property type="entry name" value="Winged helix-like DNA-binding domain superfamily/Winged helix DNA-binding domain"/>
    <property type="match status" value="1"/>
</dbReference>
<dbReference type="EnsemblMetazoa" id="XM_038019236.1">
    <property type="protein sequence ID" value="XP_037875164.1"/>
    <property type="gene ID" value="LOC101739058"/>
</dbReference>
<evidence type="ECO:0000256" key="1">
    <source>
        <dbReference type="ARBA" id="ARBA00001974"/>
    </source>
</evidence>
<comment type="subcellular location">
    <subcellularLocation>
        <location evidence="3">Chromosome</location>
    </subcellularLocation>
    <subcellularLocation>
        <location evidence="2 20">Nucleus</location>
    </subcellularLocation>
    <subcellularLocation>
        <location evidence="4">Secreted</location>
    </subcellularLocation>
</comment>